<dbReference type="Pfam" id="PF00583">
    <property type="entry name" value="Acetyltransf_1"/>
    <property type="match status" value="1"/>
</dbReference>
<dbReference type="Gene3D" id="3.40.630.30">
    <property type="match status" value="1"/>
</dbReference>
<dbReference type="AlphaFoldDB" id="A0A2K9BPG4"/>
<dbReference type="CDD" id="cd04301">
    <property type="entry name" value="NAT_SF"/>
    <property type="match status" value="1"/>
</dbReference>
<dbReference type="PROSITE" id="PS51186">
    <property type="entry name" value="GNAT"/>
    <property type="match status" value="1"/>
</dbReference>
<proteinExistence type="predicted"/>
<dbReference type="RefSeq" id="WP_134859425.1">
    <property type="nucleotide sequence ID" value="NZ_NJOG01000017.1"/>
</dbReference>
<reference evidence="1 2" key="1">
    <citation type="submission" date="2017-05" db="EMBL/GenBank/DDBJ databases">
        <title>Comparative genomics and methylome analysis of the gut commensal Bifidobacterium breve.</title>
        <authorList>
            <person name="Bottacini F."/>
            <person name="Morrissey R."/>
            <person name="Roberts R.J."/>
            <person name="James K."/>
            <person name="van Breen J."/>
            <person name="Egan M."/>
            <person name="Lambert J."/>
            <person name="van Limpt K."/>
            <person name="Stanton C."/>
            <person name="Knol J."/>
            <person name="O' Connell Motherway M."/>
            <person name="van Sinderen D."/>
        </authorList>
    </citation>
    <scope>NUCLEOTIDE SEQUENCE [LARGE SCALE GENOMIC DNA]</scope>
    <source>
        <strain evidence="1 2">215W447a</strain>
    </source>
</reference>
<gene>
    <name evidence="1" type="ORF">BB215W447A_1152</name>
</gene>
<sequence>MALVRLWTKYRDSRFDDCYRDFHCAELFDTKVPEAEPYHGKWAYPWQSEVEDAAISTIALNDSDEFHIIIYAEFDEDTEEGRIIGVCWIAFPQNQSSYMIAYIARSLDYRGCGIGSSLLEHALAFVKVNAMQRGIPHRIQTLIDKRNRESRALFERYGFTQPRPGFEYNGRYLEYVLDTESPIWDGHRP</sequence>
<organism evidence="1 2">
    <name type="scientific">Bifidobacterium breve</name>
    <dbReference type="NCBI Taxonomy" id="1685"/>
    <lineage>
        <taxon>Bacteria</taxon>
        <taxon>Bacillati</taxon>
        <taxon>Actinomycetota</taxon>
        <taxon>Actinomycetes</taxon>
        <taxon>Bifidobacteriales</taxon>
        <taxon>Bifidobacteriaceae</taxon>
        <taxon>Bifidobacterium</taxon>
    </lineage>
</organism>
<evidence type="ECO:0000313" key="1">
    <source>
        <dbReference type="EMBL" id="AUE03168.1"/>
    </source>
</evidence>
<dbReference type="GO" id="GO:0016747">
    <property type="term" value="F:acyltransferase activity, transferring groups other than amino-acyl groups"/>
    <property type="evidence" value="ECO:0007669"/>
    <property type="project" value="InterPro"/>
</dbReference>
<accession>A0A2K9BPG4</accession>
<dbReference type="SUPFAM" id="SSF55729">
    <property type="entry name" value="Acyl-CoA N-acyltransferases (Nat)"/>
    <property type="match status" value="1"/>
</dbReference>
<name>A0A2K9BPG4_BIFBR</name>
<dbReference type="Proteomes" id="UP000232491">
    <property type="component" value="Chromosome"/>
</dbReference>
<dbReference type="InterPro" id="IPR000182">
    <property type="entry name" value="GNAT_dom"/>
</dbReference>
<protein>
    <submittedName>
        <fullName evidence="1">Uncharacterized protein</fullName>
    </submittedName>
</protein>
<dbReference type="InterPro" id="IPR016181">
    <property type="entry name" value="Acyl_CoA_acyltransferase"/>
</dbReference>
<evidence type="ECO:0000313" key="2">
    <source>
        <dbReference type="Proteomes" id="UP000232491"/>
    </source>
</evidence>
<dbReference type="EMBL" id="CP021558">
    <property type="protein sequence ID" value="AUE03168.1"/>
    <property type="molecule type" value="Genomic_DNA"/>
</dbReference>